<dbReference type="PANTHER" id="PTHR43735">
    <property type="entry name" value="APOPTOSIS-INDUCING FACTOR 1"/>
    <property type="match status" value="1"/>
</dbReference>
<feature type="compositionally biased region" description="Acidic residues" evidence="1">
    <location>
        <begin position="440"/>
        <end position="460"/>
    </location>
</feature>
<dbReference type="STRING" id="1884261.A0A5C3QCD9"/>
<dbReference type="GO" id="GO:0005737">
    <property type="term" value="C:cytoplasm"/>
    <property type="evidence" value="ECO:0007669"/>
    <property type="project" value="TreeGrafter"/>
</dbReference>
<protein>
    <submittedName>
        <fullName evidence="3">FAD/NAD-P-binding domain-containing protein</fullName>
    </submittedName>
</protein>
<dbReference type="Gene3D" id="3.50.50.100">
    <property type="match status" value="1"/>
</dbReference>
<proteinExistence type="predicted"/>
<dbReference type="Gene3D" id="3.50.50.60">
    <property type="entry name" value="FAD/NAD(P)-binding domain"/>
    <property type="match status" value="1"/>
</dbReference>
<dbReference type="Pfam" id="PF07992">
    <property type="entry name" value="Pyr_redox_2"/>
    <property type="match status" value="1"/>
</dbReference>
<dbReference type="EMBL" id="ML178842">
    <property type="protein sequence ID" value="TFK98100.1"/>
    <property type="molecule type" value="Genomic_DNA"/>
</dbReference>
<dbReference type="PRINTS" id="PR00411">
    <property type="entry name" value="PNDRDTASEI"/>
</dbReference>
<dbReference type="InterPro" id="IPR023753">
    <property type="entry name" value="FAD/NAD-binding_dom"/>
</dbReference>
<feature type="region of interest" description="Disordered" evidence="1">
    <location>
        <begin position="432"/>
        <end position="462"/>
    </location>
</feature>
<sequence length="521" mass="56302">MQSTAFKTVVVLGCAYGGARATSQLASTLPAGWKLVVIDRNTHVNHVYVLPRLLVLPGNEPKGFVPYTGIFNHGGFSKGPADTLSLHAIVTSLTPTSVTLDKSFPEHRYPDGVINFDYCVYALGSQLPDPVNLWGRSLESVTPIKTEQEQEEVAPQLVKEVYNGTKKQSLAWMERTRIRIEEAQSILVVGGGALGVQMSSDIAELHPDKKITLLHSRDKLLNRFDEEVHTQALLSLDALNVTTILGERLATWPDESCKGTFRTSKGTEVTVDLILMCTGQKPNTQLLTTMDPRTVDPKTGMAKVKRTMQLARLPSAPPPSISPLESAHQMAGAAPVDSVAEQFAGLAVNRTQVEIEARKEEDTVGEEEDAAYPHIFVVGDAADAFGALKAGHTAYWQADTACKNIIKLIKAGEPAEPAPAVVVADLVDDDTSSIDGDSQCGDDSDLDSEDEESKVTEEDDGKLLEYAPGPPAIKVTLGIKHSVHQVNGEIGTKDDGTEDCGAGLIWPYFGFKIETEADYLK</sequence>
<accession>A0A5C3QCD9</accession>
<evidence type="ECO:0000259" key="2">
    <source>
        <dbReference type="Pfam" id="PF07992"/>
    </source>
</evidence>
<evidence type="ECO:0000313" key="3">
    <source>
        <dbReference type="EMBL" id="TFK98100.1"/>
    </source>
</evidence>
<evidence type="ECO:0000313" key="4">
    <source>
        <dbReference type="Proteomes" id="UP000305067"/>
    </source>
</evidence>
<reference evidence="3 4" key="1">
    <citation type="journal article" date="2019" name="Nat. Ecol. Evol.">
        <title>Megaphylogeny resolves global patterns of mushroom evolution.</title>
        <authorList>
            <person name="Varga T."/>
            <person name="Krizsan K."/>
            <person name="Foldi C."/>
            <person name="Dima B."/>
            <person name="Sanchez-Garcia M."/>
            <person name="Sanchez-Ramirez S."/>
            <person name="Szollosi G.J."/>
            <person name="Szarkandi J.G."/>
            <person name="Papp V."/>
            <person name="Albert L."/>
            <person name="Andreopoulos W."/>
            <person name="Angelini C."/>
            <person name="Antonin V."/>
            <person name="Barry K.W."/>
            <person name="Bougher N.L."/>
            <person name="Buchanan P."/>
            <person name="Buyck B."/>
            <person name="Bense V."/>
            <person name="Catcheside P."/>
            <person name="Chovatia M."/>
            <person name="Cooper J."/>
            <person name="Damon W."/>
            <person name="Desjardin D."/>
            <person name="Finy P."/>
            <person name="Geml J."/>
            <person name="Haridas S."/>
            <person name="Hughes K."/>
            <person name="Justo A."/>
            <person name="Karasinski D."/>
            <person name="Kautmanova I."/>
            <person name="Kiss B."/>
            <person name="Kocsube S."/>
            <person name="Kotiranta H."/>
            <person name="LaButti K.M."/>
            <person name="Lechner B.E."/>
            <person name="Liimatainen K."/>
            <person name="Lipzen A."/>
            <person name="Lukacs Z."/>
            <person name="Mihaltcheva S."/>
            <person name="Morgado L.N."/>
            <person name="Niskanen T."/>
            <person name="Noordeloos M.E."/>
            <person name="Ohm R.A."/>
            <person name="Ortiz-Santana B."/>
            <person name="Ovrebo C."/>
            <person name="Racz N."/>
            <person name="Riley R."/>
            <person name="Savchenko A."/>
            <person name="Shiryaev A."/>
            <person name="Soop K."/>
            <person name="Spirin V."/>
            <person name="Szebenyi C."/>
            <person name="Tomsovsky M."/>
            <person name="Tulloss R.E."/>
            <person name="Uehling J."/>
            <person name="Grigoriev I.V."/>
            <person name="Vagvolgyi C."/>
            <person name="Papp T."/>
            <person name="Martin F.M."/>
            <person name="Miettinen O."/>
            <person name="Hibbett D.S."/>
            <person name="Nagy L.G."/>
        </authorList>
    </citation>
    <scope>NUCLEOTIDE SEQUENCE [LARGE SCALE GENOMIC DNA]</scope>
    <source>
        <strain evidence="3 4">CBS 309.79</strain>
    </source>
</reference>
<dbReference type="GO" id="GO:0004174">
    <property type="term" value="F:electron-transferring-flavoprotein dehydrogenase activity"/>
    <property type="evidence" value="ECO:0007669"/>
    <property type="project" value="TreeGrafter"/>
</dbReference>
<dbReference type="Proteomes" id="UP000305067">
    <property type="component" value="Unassembled WGS sequence"/>
</dbReference>
<evidence type="ECO:0000256" key="1">
    <source>
        <dbReference type="SAM" id="MobiDB-lite"/>
    </source>
</evidence>
<feature type="domain" description="FAD/NAD(P)-binding" evidence="2">
    <location>
        <begin position="8"/>
        <end position="291"/>
    </location>
</feature>
<dbReference type="GO" id="GO:0050660">
    <property type="term" value="F:flavin adenine dinucleotide binding"/>
    <property type="evidence" value="ECO:0007669"/>
    <property type="project" value="TreeGrafter"/>
</dbReference>
<dbReference type="InterPro" id="IPR036188">
    <property type="entry name" value="FAD/NAD-bd_sf"/>
</dbReference>
<gene>
    <name evidence="3" type="ORF">BDV98DRAFT_596108</name>
</gene>
<dbReference type="SUPFAM" id="SSF51905">
    <property type="entry name" value="FAD/NAD(P)-binding domain"/>
    <property type="match status" value="1"/>
</dbReference>
<name>A0A5C3QCD9_9AGAR</name>
<dbReference type="OrthoDB" id="202203at2759"/>
<organism evidence="3 4">
    <name type="scientific">Pterulicium gracile</name>
    <dbReference type="NCBI Taxonomy" id="1884261"/>
    <lineage>
        <taxon>Eukaryota</taxon>
        <taxon>Fungi</taxon>
        <taxon>Dikarya</taxon>
        <taxon>Basidiomycota</taxon>
        <taxon>Agaricomycotina</taxon>
        <taxon>Agaricomycetes</taxon>
        <taxon>Agaricomycetidae</taxon>
        <taxon>Agaricales</taxon>
        <taxon>Pleurotineae</taxon>
        <taxon>Pterulaceae</taxon>
        <taxon>Pterulicium</taxon>
    </lineage>
</organism>
<keyword evidence="4" id="KW-1185">Reference proteome</keyword>
<dbReference type="PRINTS" id="PR00368">
    <property type="entry name" value="FADPNR"/>
</dbReference>
<dbReference type="AlphaFoldDB" id="A0A5C3QCD9"/>
<dbReference type="PANTHER" id="PTHR43735:SF2">
    <property type="entry name" value="FE-REGULATED PROTEIN 8"/>
    <property type="match status" value="1"/>
</dbReference>